<evidence type="ECO:0000256" key="2">
    <source>
        <dbReference type="ARBA" id="ARBA00022971"/>
    </source>
</evidence>
<protein>
    <recommendedName>
        <fullName evidence="6">MobA/MobL family protein</fullName>
    </recommendedName>
</protein>
<reference evidence="5" key="1">
    <citation type="submission" date="2018-03" db="EMBL/GenBank/DDBJ databases">
        <title>Tn1546-ermB-carrying plasmid.</title>
        <authorList>
            <person name="Wan TW."/>
        </authorList>
    </citation>
    <scope>NUCLEOTIDE SEQUENCE</scope>
    <source>
        <strain evidence="5">NTUH_3874</strain>
        <plasmid evidence="5">pNTUH_3874</plasmid>
    </source>
</reference>
<name>A0A6F8NYI3_STAAU</name>
<sequence length="672" mass="79475">MKCNIMAIFHMNTKNISRGKGQSAIASASYRSGEKLYSERYNKTSFYYRDIMPESFIIKPDYYPEWLNDREKLWNEIENVETSKNSRLAREFDIALPIELSNEKQRILIEDFIKTNFTNNGLIADIAIHRDDPNNPHFHVMIPTRKFDENGNALPKSKKEYIKDDNGKQLYTDSGLKKSRKIDLVGINDKQKLYEWRESWAVITNTHLENNGINERISHKSYSELGSNIEPTIHEGYVAREMNKRGEESDRIKYNDNVRSRNKLIKEKEQIEKDIERIKGISNVERFFNDDELDQVKSLTNELKVFISFDSLIDKERSLNNWYINSITNKEIKLDTSKINPEINNQFKAVDKANEVLTSESFKLINNYYKYIDTEKISDYQARELANNTLLSDRVLNKEEVKSNLVKSKIEEPKVIMNQIIKKPFEYLKAIDNNIDKTNLKISGIKDKYNIVNFDKENIKLLSEEDNTKMKYMIKDLKRYELIKDKLNNHYNNELSSELTNESINNLSLPQKEYLTNMKMYYHESDLRDIINNKVNTCYDKSDLRNALHYVTSINTNSLENIKDYRLKEFIQDKRFTPIIINDCIHNLKMNKEEKFKLKQNIKERNEFTEGLDIDDEDIQNINKVNSNRSTLQTLFTRTELDNIESEIKANEREKIIADRKILNQNNNFKRR</sequence>
<dbReference type="NCBIfam" id="NF041496">
    <property type="entry name" value="MobQ"/>
    <property type="match status" value="1"/>
</dbReference>
<dbReference type="InterPro" id="IPR005053">
    <property type="entry name" value="MobA_MobL"/>
</dbReference>
<proteinExistence type="inferred from homology"/>
<dbReference type="Pfam" id="PF03389">
    <property type="entry name" value="MobA_MobL"/>
    <property type="match status" value="1"/>
</dbReference>
<geneLocation type="plasmid" evidence="5">
    <name>pNTUH_3874</name>
</geneLocation>
<evidence type="ECO:0000259" key="4">
    <source>
        <dbReference type="Pfam" id="PF18208"/>
    </source>
</evidence>
<feature type="domain" description="Nicking enzyme C-terminal middle helical" evidence="4">
    <location>
        <begin position="291"/>
        <end position="395"/>
    </location>
</feature>
<keyword evidence="5" id="KW-0614">Plasmid</keyword>
<evidence type="ECO:0008006" key="6">
    <source>
        <dbReference type="Google" id="ProtNLM"/>
    </source>
</evidence>
<dbReference type="Gene3D" id="3.30.930.30">
    <property type="match status" value="1"/>
</dbReference>
<dbReference type="AlphaFoldDB" id="A0A6F8NYI3"/>
<feature type="domain" description="MobA/MobL protein" evidence="3">
    <location>
        <begin position="22"/>
        <end position="245"/>
    </location>
</feature>
<comment type="similarity">
    <text evidence="1">Belongs to the MobA/MobL family.</text>
</comment>
<dbReference type="InterPro" id="IPR040834">
    <property type="entry name" value="NES_C_h"/>
</dbReference>
<organism evidence="5">
    <name type="scientific">Staphylococcus aureus</name>
    <dbReference type="NCBI Taxonomy" id="1280"/>
    <lineage>
        <taxon>Bacteria</taxon>
        <taxon>Bacillati</taxon>
        <taxon>Bacillota</taxon>
        <taxon>Bacilli</taxon>
        <taxon>Bacillales</taxon>
        <taxon>Staphylococcaceae</taxon>
        <taxon>Staphylococcus</taxon>
    </lineage>
</organism>
<dbReference type="Pfam" id="PF18208">
    <property type="entry name" value="NES_C_h"/>
    <property type="match status" value="1"/>
</dbReference>
<keyword evidence="2" id="KW-0184">Conjugation</keyword>
<evidence type="ECO:0000259" key="3">
    <source>
        <dbReference type="Pfam" id="PF03389"/>
    </source>
</evidence>
<dbReference type="EMBL" id="LC377538">
    <property type="protein sequence ID" value="BBD49695.1"/>
    <property type="molecule type" value="Genomic_DNA"/>
</dbReference>
<evidence type="ECO:0000313" key="5">
    <source>
        <dbReference type="EMBL" id="BBD49695.1"/>
    </source>
</evidence>
<evidence type="ECO:0000256" key="1">
    <source>
        <dbReference type="ARBA" id="ARBA00010873"/>
    </source>
</evidence>
<accession>A0A6F8NYI3</accession>